<comment type="caution">
    <text evidence="1">The sequence shown here is derived from an EMBL/GenBank/DDBJ whole genome shotgun (WGS) entry which is preliminary data.</text>
</comment>
<dbReference type="EMBL" id="JABANP010000151">
    <property type="protein sequence ID" value="KAF4688468.1"/>
    <property type="molecule type" value="Genomic_DNA"/>
</dbReference>
<dbReference type="InterPro" id="IPR029063">
    <property type="entry name" value="SAM-dependent_MTases_sf"/>
</dbReference>
<name>A0A7J6NXC9_PEROL</name>
<evidence type="ECO:0000313" key="2">
    <source>
        <dbReference type="Proteomes" id="UP000541610"/>
    </source>
</evidence>
<organism evidence="1 2">
    <name type="scientific">Perkinsus olseni</name>
    <name type="common">Perkinsus atlanticus</name>
    <dbReference type="NCBI Taxonomy" id="32597"/>
    <lineage>
        <taxon>Eukaryota</taxon>
        <taxon>Sar</taxon>
        <taxon>Alveolata</taxon>
        <taxon>Perkinsozoa</taxon>
        <taxon>Perkinsea</taxon>
        <taxon>Perkinsida</taxon>
        <taxon>Perkinsidae</taxon>
        <taxon>Perkinsus</taxon>
    </lineage>
</organism>
<reference evidence="1 2" key="1">
    <citation type="submission" date="2020-04" db="EMBL/GenBank/DDBJ databases">
        <title>Perkinsus olseni comparative genomics.</title>
        <authorList>
            <person name="Bogema D.R."/>
        </authorList>
    </citation>
    <scope>NUCLEOTIDE SEQUENCE [LARGE SCALE GENOMIC DNA]</scope>
    <source>
        <strain evidence="1">00978-12</strain>
    </source>
</reference>
<sequence>MLVTHRQTQPHVLLDANPRAEKLHFRTDSTVREDSEGSRRASLRSFIGVRPEVDMMQRFFDVDLLELGEVPGTTTSAGSWPGHIEGFGLPPRSSFDQLQCDRLDTVYGTVYPETSDAVGASATPQTAEFAEATRASATSMSLEDLRAALQASHKRMMAIVDEENGACIYPVGAFELDAHWNNIPAMLLPVLDEQLGSSNFTTVEEYLRKNIESPERRVYTVPQAKTFLAALLHFRGNTVAHMQEADELLLELLQGPPEEIPILETGAWTGKDAADFHVHDNSLAATLASVMFNETDPAYVACESVIDLGCGLGLYARDFEAVAAVFEKNPRLVCVDGNPHTKTLSGGRCDSVDLTDDAEMMKLGRFDCAISLEVAEHIKRPLERRYIRNMVWKPLFGCGALESGQGGVGHFNERPQSHIEHLLTRAFNFVRDTALEDRLRASALMLHFTDPRSGVMVFKRRAWDSDKRIMVDPE</sequence>
<proteinExistence type="predicted"/>
<accession>A0A7J6NXC9</accession>
<gene>
    <name evidence="1" type="ORF">FOZ60_002797</name>
</gene>
<protein>
    <submittedName>
        <fullName evidence="1">Uncharacterized protein</fullName>
    </submittedName>
</protein>
<dbReference type="Proteomes" id="UP000541610">
    <property type="component" value="Unassembled WGS sequence"/>
</dbReference>
<dbReference type="AlphaFoldDB" id="A0A7J6NXC9"/>
<dbReference type="SUPFAM" id="SSF53335">
    <property type="entry name" value="S-adenosyl-L-methionine-dependent methyltransferases"/>
    <property type="match status" value="1"/>
</dbReference>
<evidence type="ECO:0000313" key="1">
    <source>
        <dbReference type="EMBL" id="KAF4688468.1"/>
    </source>
</evidence>
<dbReference type="OrthoDB" id="406773at2759"/>
<dbReference type="Gene3D" id="3.40.50.150">
    <property type="entry name" value="Vaccinia Virus protein VP39"/>
    <property type="match status" value="1"/>
</dbReference>